<sequence>MKLQLKNSSVFFTILIFLCSFFISFCSSSQDFDFFYFVQEWPASYCDTKRSCCYPKTGKPAQDFTIHGLWPNRYDGSWPQYCDGQSHFHKYQIWDLIPKLEKNWPSLNCPSSDGVKFWAHEWERHGTCSLLNENNYFQAALDLKEKANLLQVLKDARIEPNGDFYSLESIKEAIRKGLGYTSFVQCNVDIWQNQQLYQVYLCVDKFAKEFIDCPILPRGRSCGLEIEFPPFFSPFVDSI</sequence>
<reference evidence="2" key="1">
    <citation type="journal article" date="2023" name="Nat. Plants">
        <title>Single-cell RNA sequencing provides a high-resolution roadmap for understanding the multicellular compartmentation of specialized metabolism.</title>
        <authorList>
            <person name="Sun S."/>
            <person name="Shen X."/>
            <person name="Li Y."/>
            <person name="Li Y."/>
            <person name="Wang S."/>
            <person name="Li R."/>
            <person name="Zhang H."/>
            <person name="Shen G."/>
            <person name="Guo B."/>
            <person name="Wei J."/>
            <person name="Xu J."/>
            <person name="St-Pierre B."/>
            <person name="Chen S."/>
            <person name="Sun C."/>
        </authorList>
    </citation>
    <scope>NUCLEOTIDE SEQUENCE [LARGE SCALE GENOMIC DNA]</scope>
</reference>
<accession>A0ACC0C2L4</accession>
<organism evidence="1 2">
    <name type="scientific">Catharanthus roseus</name>
    <name type="common">Madagascar periwinkle</name>
    <name type="synonym">Vinca rosea</name>
    <dbReference type="NCBI Taxonomy" id="4058"/>
    <lineage>
        <taxon>Eukaryota</taxon>
        <taxon>Viridiplantae</taxon>
        <taxon>Streptophyta</taxon>
        <taxon>Embryophyta</taxon>
        <taxon>Tracheophyta</taxon>
        <taxon>Spermatophyta</taxon>
        <taxon>Magnoliopsida</taxon>
        <taxon>eudicotyledons</taxon>
        <taxon>Gunneridae</taxon>
        <taxon>Pentapetalae</taxon>
        <taxon>asterids</taxon>
        <taxon>lamiids</taxon>
        <taxon>Gentianales</taxon>
        <taxon>Apocynaceae</taxon>
        <taxon>Rauvolfioideae</taxon>
        <taxon>Vinceae</taxon>
        <taxon>Catharanthinae</taxon>
        <taxon>Catharanthus</taxon>
    </lineage>
</organism>
<dbReference type="EMBL" id="CM044702">
    <property type="protein sequence ID" value="KAI5679023.1"/>
    <property type="molecule type" value="Genomic_DNA"/>
</dbReference>
<dbReference type="Proteomes" id="UP001060085">
    <property type="component" value="Linkage Group LG02"/>
</dbReference>
<protein>
    <submittedName>
        <fullName evidence="1">Uncharacterized protein</fullName>
    </submittedName>
</protein>
<name>A0ACC0C2L4_CATRO</name>
<keyword evidence="2" id="KW-1185">Reference proteome</keyword>
<gene>
    <name evidence="1" type="ORF">M9H77_09973</name>
</gene>
<evidence type="ECO:0000313" key="2">
    <source>
        <dbReference type="Proteomes" id="UP001060085"/>
    </source>
</evidence>
<evidence type="ECO:0000313" key="1">
    <source>
        <dbReference type="EMBL" id="KAI5679023.1"/>
    </source>
</evidence>
<comment type="caution">
    <text evidence="1">The sequence shown here is derived from an EMBL/GenBank/DDBJ whole genome shotgun (WGS) entry which is preliminary data.</text>
</comment>
<proteinExistence type="predicted"/>